<sequence>MAENARRPGGVQHRANSPIFSKQVVQHIVPLIPGKDCQPIYLVGQRAHISHDDWIMGYDGDSSDSECESPTTEEQDGQSPSMPDFWLIVNIHQDRVKVYSHARSLSEEKEIGSEELGGKVEEHKQPEFLELHQTVVRKIGEVCRIVNQRMLLQDLHDSHVCNTLLVAESEEDIWKNDSVFRQRQNTTDDYNTEESYQAKDYLAATMQFIPGHFACDVVWSTVIHIHPRLKMGPNMGVSR</sequence>
<gene>
    <name evidence="2" type="ORF">AMECASPLE_037696</name>
</gene>
<dbReference type="InterPro" id="IPR033228">
    <property type="entry name" value="SZT2"/>
</dbReference>
<reference evidence="2 3" key="1">
    <citation type="submission" date="2021-06" db="EMBL/GenBank/DDBJ databases">
        <authorList>
            <person name="Palmer J.M."/>
        </authorList>
    </citation>
    <scope>NUCLEOTIDE SEQUENCE [LARGE SCALE GENOMIC DNA]</scope>
    <source>
        <strain evidence="2 3">AS_MEX2019</strain>
        <tissue evidence="2">Muscle</tissue>
    </source>
</reference>
<dbReference type="PANTHER" id="PTHR14918:SF3">
    <property type="entry name" value="KICSTOR COMPLEX PROTEIN SZT2"/>
    <property type="match status" value="1"/>
</dbReference>
<comment type="caution">
    <text evidence="2">The sequence shown here is derived from an EMBL/GenBank/DDBJ whole genome shotgun (WGS) entry which is preliminary data.</text>
</comment>
<keyword evidence="3" id="KW-1185">Reference proteome</keyword>
<dbReference type="EMBL" id="JAHRIP010062939">
    <property type="protein sequence ID" value="MEQ2305427.1"/>
    <property type="molecule type" value="Genomic_DNA"/>
</dbReference>
<organism evidence="2 3">
    <name type="scientific">Ameca splendens</name>
    <dbReference type="NCBI Taxonomy" id="208324"/>
    <lineage>
        <taxon>Eukaryota</taxon>
        <taxon>Metazoa</taxon>
        <taxon>Chordata</taxon>
        <taxon>Craniata</taxon>
        <taxon>Vertebrata</taxon>
        <taxon>Euteleostomi</taxon>
        <taxon>Actinopterygii</taxon>
        <taxon>Neopterygii</taxon>
        <taxon>Teleostei</taxon>
        <taxon>Neoteleostei</taxon>
        <taxon>Acanthomorphata</taxon>
        <taxon>Ovalentaria</taxon>
        <taxon>Atherinomorphae</taxon>
        <taxon>Cyprinodontiformes</taxon>
        <taxon>Goodeidae</taxon>
        <taxon>Ameca</taxon>
    </lineage>
</organism>
<feature type="region of interest" description="Disordered" evidence="1">
    <location>
        <begin position="58"/>
        <end position="82"/>
    </location>
</feature>
<feature type="non-terminal residue" evidence="2">
    <location>
        <position position="239"/>
    </location>
</feature>
<proteinExistence type="predicted"/>
<accession>A0ABV0ZGR3</accession>
<protein>
    <submittedName>
        <fullName evidence="2">Uncharacterized protein</fullName>
    </submittedName>
</protein>
<evidence type="ECO:0000313" key="2">
    <source>
        <dbReference type="EMBL" id="MEQ2305427.1"/>
    </source>
</evidence>
<evidence type="ECO:0000313" key="3">
    <source>
        <dbReference type="Proteomes" id="UP001469553"/>
    </source>
</evidence>
<dbReference type="Proteomes" id="UP001469553">
    <property type="component" value="Unassembled WGS sequence"/>
</dbReference>
<name>A0ABV0ZGR3_9TELE</name>
<dbReference type="PANTHER" id="PTHR14918">
    <property type="entry name" value="KICSTOR COMPLEX PROTEIN SZT2"/>
    <property type="match status" value="1"/>
</dbReference>
<evidence type="ECO:0000256" key="1">
    <source>
        <dbReference type="SAM" id="MobiDB-lite"/>
    </source>
</evidence>
<feature type="compositionally biased region" description="Acidic residues" evidence="1">
    <location>
        <begin position="61"/>
        <end position="76"/>
    </location>
</feature>